<gene>
    <name evidence="1" type="ORF">T4A_13615</name>
    <name evidence="2" type="ORF">T4C_4855</name>
</gene>
<dbReference type="EMBL" id="JYDV01000212">
    <property type="protein sequence ID" value="KRZ24712.1"/>
    <property type="molecule type" value="Genomic_DNA"/>
</dbReference>
<sequence>MYLMKEFCRHNIIPLNATSIVKKQLQTAKIEEEQHQEVMIQQCPYRTNDIKNNLLEQRPELGTGHIIYPYHKTVYDNLKYTKFVNGTGSNKINEQ</sequence>
<dbReference type="Proteomes" id="UP000054826">
    <property type="component" value="Unassembled WGS sequence"/>
</dbReference>
<dbReference type="AlphaFoldDB" id="A0A0V1IPS3"/>
<name>A0A0V1IPS3_TRIPS</name>
<dbReference type="Proteomes" id="UP000054632">
    <property type="component" value="Unassembled WGS sequence"/>
</dbReference>
<evidence type="ECO:0000313" key="2">
    <source>
        <dbReference type="EMBL" id="KRZ24712.1"/>
    </source>
</evidence>
<evidence type="ECO:0000313" key="4">
    <source>
        <dbReference type="Proteomes" id="UP000054826"/>
    </source>
</evidence>
<dbReference type="EMBL" id="JYDR01000083">
    <property type="protein sequence ID" value="KRY69874.1"/>
    <property type="molecule type" value="Genomic_DNA"/>
</dbReference>
<protein>
    <submittedName>
        <fullName evidence="2">Uncharacterized protein</fullName>
    </submittedName>
</protein>
<proteinExistence type="predicted"/>
<comment type="caution">
    <text evidence="2">The sequence shown here is derived from an EMBL/GenBank/DDBJ whole genome shotgun (WGS) entry which is preliminary data.</text>
</comment>
<organism evidence="2 4">
    <name type="scientific">Trichinella pseudospiralis</name>
    <name type="common">Parasitic roundworm</name>
    <dbReference type="NCBI Taxonomy" id="6337"/>
    <lineage>
        <taxon>Eukaryota</taxon>
        <taxon>Metazoa</taxon>
        <taxon>Ecdysozoa</taxon>
        <taxon>Nematoda</taxon>
        <taxon>Enoplea</taxon>
        <taxon>Dorylaimia</taxon>
        <taxon>Trichinellida</taxon>
        <taxon>Trichinellidae</taxon>
        <taxon>Trichinella</taxon>
    </lineage>
</organism>
<accession>A0A0V1IPS3</accession>
<evidence type="ECO:0000313" key="1">
    <source>
        <dbReference type="EMBL" id="KRY69874.1"/>
    </source>
</evidence>
<evidence type="ECO:0000313" key="3">
    <source>
        <dbReference type="Proteomes" id="UP000054632"/>
    </source>
</evidence>
<reference evidence="3 4" key="1">
    <citation type="submission" date="2015-01" db="EMBL/GenBank/DDBJ databases">
        <title>Evolution of Trichinella species and genotypes.</title>
        <authorList>
            <person name="Korhonen P.K."/>
            <person name="Edoardo P."/>
            <person name="Giuseppe L.R."/>
            <person name="Gasser R.B."/>
        </authorList>
    </citation>
    <scope>NUCLEOTIDE SEQUENCE [LARGE SCALE GENOMIC DNA]</scope>
    <source>
        <strain evidence="1">ISS13</strain>
        <strain evidence="2">ISS176</strain>
    </source>
</reference>